<dbReference type="InterPro" id="IPR015421">
    <property type="entry name" value="PyrdxlP-dep_Trfase_major"/>
</dbReference>
<dbReference type="AlphaFoldDB" id="A0A2D0A4L3"/>
<gene>
    <name evidence="5" type="primary">arnB_2</name>
    <name evidence="5" type="ORF">SPDO_30730</name>
</gene>
<dbReference type="Gene3D" id="3.90.1150.10">
    <property type="entry name" value="Aspartate Aminotransferase, domain 1"/>
    <property type="match status" value="1"/>
</dbReference>
<comment type="caution">
    <text evidence="5">The sequence shown here is derived from an EMBL/GenBank/DDBJ whole genome shotgun (WGS) entry which is preliminary data.</text>
</comment>
<dbReference type="RefSeq" id="WP_088368388.1">
    <property type="nucleotide sequence ID" value="NZ_NBBI01000009.1"/>
</dbReference>
<evidence type="ECO:0000313" key="6">
    <source>
        <dbReference type="Proteomes" id="UP000197290"/>
    </source>
</evidence>
<dbReference type="GO" id="GO:0099620">
    <property type="term" value="F:UDP-4-amino-4-deoxy-L-arabinose aminotransferase"/>
    <property type="evidence" value="ECO:0007669"/>
    <property type="project" value="UniProtKB-EC"/>
</dbReference>
<dbReference type="InterPro" id="IPR015422">
    <property type="entry name" value="PyrdxlP-dep_Trfase_small"/>
</dbReference>
<dbReference type="EC" id="2.6.1.87" evidence="5"/>
<dbReference type="OrthoDB" id="9768668at2"/>
<evidence type="ECO:0000256" key="3">
    <source>
        <dbReference type="PIRSR" id="PIRSR000390-2"/>
    </source>
</evidence>
<protein>
    <submittedName>
        <fullName evidence="5">UDP-4-amino-4-deoxy-L-arabinose--oxoglutarate aminotransferase</fullName>
        <ecNumber evidence="5">2.6.1.87</ecNumber>
    </submittedName>
</protein>
<dbReference type="Proteomes" id="UP000197290">
    <property type="component" value="Unassembled WGS sequence"/>
</dbReference>
<evidence type="ECO:0000256" key="2">
    <source>
        <dbReference type="PIRSR" id="PIRSR000390-1"/>
    </source>
</evidence>
<proteinExistence type="inferred from homology"/>
<dbReference type="PANTHER" id="PTHR30244:SF34">
    <property type="entry name" value="DTDP-4-AMINO-4,6-DIDEOXYGALACTOSE TRANSAMINASE"/>
    <property type="match status" value="1"/>
</dbReference>
<dbReference type="SUPFAM" id="SSF53383">
    <property type="entry name" value="PLP-dependent transferases"/>
    <property type="match status" value="1"/>
</dbReference>
<dbReference type="InterPro" id="IPR000653">
    <property type="entry name" value="DegT/StrS_aminotransferase"/>
</dbReference>
<dbReference type="EMBL" id="NBBI01000009">
    <property type="protein sequence ID" value="OWK27833.1"/>
    <property type="molecule type" value="Genomic_DNA"/>
</dbReference>
<keyword evidence="3 4" id="KW-0663">Pyridoxal phosphate</keyword>
<organism evidence="5 6">
    <name type="scientific">Sphingomonas dokdonensis</name>
    <dbReference type="NCBI Taxonomy" id="344880"/>
    <lineage>
        <taxon>Bacteria</taxon>
        <taxon>Pseudomonadati</taxon>
        <taxon>Pseudomonadota</taxon>
        <taxon>Alphaproteobacteria</taxon>
        <taxon>Sphingomonadales</taxon>
        <taxon>Sphingomonadaceae</taxon>
        <taxon>Sphingomonas</taxon>
    </lineage>
</organism>
<keyword evidence="6" id="KW-1185">Reference proteome</keyword>
<dbReference type="PANTHER" id="PTHR30244">
    <property type="entry name" value="TRANSAMINASE"/>
    <property type="match status" value="1"/>
</dbReference>
<keyword evidence="5" id="KW-0032">Aminotransferase</keyword>
<reference evidence="5 6" key="1">
    <citation type="submission" date="2017-03" db="EMBL/GenBank/DDBJ databases">
        <title>Genome sequence of Sphingomonas dokdonensis DSM 21029.</title>
        <authorList>
            <person name="Poehlein A."/>
            <person name="Wuebbeler J.H."/>
            <person name="Steinbuechel A."/>
            <person name="Daniel R."/>
        </authorList>
    </citation>
    <scope>NUCLEOTIDE SEQUENCE [LARGE SCALE GENOMIC DNA]</scope>
    <source>
        <strain evidence="5 6">DSM 21029</strain>
    </source>
</reference>
<dbReference type="InterPro" id="IPR015424">
    <property type="entry name" value="PyrdxlP-dep_Trfase"/>
</dbReference>
<name>A0A2D0A4L3_9SPHN</name>
<sequence length="366" mass="39981">MNQRTIPLVKVGMPPSDVLMPALKATLYGGMIAEGEQVYEFERRCAVAFGLPHVLAMSSGTGALHASLHFAGVCPGDEVISTPITAEPTNVAVLQVGGTVVWSDVDPRSGNADPSAIERAITPRTKAILIVHYAGYPVDMVGVMEVARRHNIPVIEDCAHAVGARSASKPVGSYGDFAIFSFQAIKHMTTVDGGLLAFRDEALEGEIKRFRWFGMDKGVARTSLDVSSVGWKYNMSNVAATIGLCQLDEIESRIAAHVDNGRYFDHAFAGMRHVAPAHFLADDQPSYWLYTLLCDNSDAVEKALQEQGIAASKLHRRNDLHSLFARSQRPLPGADEFARRYLHIPAGWWVTAEDRDRIISIVERAV</sequence>
<feature type="active site" description="Proton acceptor" evidence="2">
    <location>
        <position position="186"/>
    </location>
</feature>
<dbReference type="PIRSF" id="PIRSF000390">
    <property type="entry name" value="PLP_StrS"/>
    <property type="match status" value="1"/>
</dbReference>
<keyword evidence="5" id="KW-0808">Transferase</keyword>
<accession>A0A2D0A4L3</accession>
<dbReference type="CDD" id="cd00616">
    <property type="entry name" value="AHBA_syn"/>
    <property type="match status" value="1"/>
</dbReference>
<comment type="similarity">
    <text evidence="1 4">Belongs to the DegT/DnrJ/EryC1 family.</text>
</comment>
<evidence type="ECO:0000313" key="5">
    <source>
        <dbReference type="EMBL" id="OWK27833.1"/>
    </source>
</evidence>
<dbReference type="GO" id="GO:0030170">
    <property type="term" value="F:pyridoxal phosphate binding"/>
    <property type="evidence" value="ECO:0007669"/>
    <property type="project" value="TreeGrafter"/>
</dbReference>
<dbReference type="Gene3D" id="3.40.640.10">
    <property type="entry name" value="Type I PLP-dependent aspartate aminotransferase-like (Major domain)"/>
    <property type="match status" value="1"/>
</dbReference>
<feature type="modified residue" description="N6-(pyridoxal phosphate)lysine" evidence="3">
    <location>
        <position position="186"/>
    </location>
</feature>
<dbReference type="GO" id="GO:0000271">
    <property type="term" value="P:polysaccharide biosynthetic process"/>
    <property type="evidence" value="ECO:0007669"/>
    <property type="project" value="TreeGrafter"/>
</dbReference>
<evidence type="ECO:0000256" key="1">
    <source>
        <dbReference type="ARBA" id="ARBA00037999"/>
    </source>
</evidence>
<dbReference type="Pfam" id="PF01041">
    <property type="entry name" value="DegT_DnrJ_EryC1"/>
    <property type="match status" value="1"/>
</dbReference>
<evidence type="ECO:0000256" key="4">
    <source>
        <dbReference type="RuleBase" id="RU004508"/>
    </source>
</evidence>